<dbReference type="Proteomes" id="UP000238426">
    <property type="component" value="Unassembled WGS sequence"/>
</dbReference>
<name>A0A2T1N8S2_9FLAO</name>
<comment type="caution">
    <text evidence="2">The sequence shown here is derived from an EMBL/GenBank/DDBJ whole genome shotgun (WGS) entry which is preliminary data.</text>
</comment>
<dbReference type="Pfam" id="PF13566">
    <property type="entry name" value="DUF4130"/>
    <property type="match status" value="1"/>
</dbReference>
<dbReference type="RefSeq" id="WP_106463416.1">
    <property type="nucleotide sequence ID" value="NZ_PXOQ01000009.1"/>
</dbReference>
<organism evidence="2 3">
    <name type="scientific">Aurantibacter aestuarii</name>
    <dbReference type="NCBI Taxonomy" id="1266046"/>
    <lineage>
        <taxon>Bacteria</taxon>
        <taxon>Pseudomonadati</taxon>
        <taxon>Bacteroidota</taxon>
        <taxon>Flavobacteriia</taxon>
        <taxon>Flavobacteriales</taxon>
        <taxon>Flavobacteriaceae</taxon>
        <taxon>Aurantibacter</taxon>
    </lineage>
</organism>
<dbReference type="AlphaFoldDB" id="A0A2T1N8S2"/>
<dbReference type="InterPro" id="IPR025404">
    <property type="entry name" value="DUF4130"/>
</dbReference>
<keyword evidence="3" id="KW-1185">Reference proteome</keyword>
<dbReference type="InterPro" id="IPR023875">
    <property type="entry name" value="DNA_repair_put"/>
</dbReference>
<dbReference type="OrthoDB" id="5290748at2"/>
<evidence type="ECO:0000313" key="3">
    <source>
        <dbReference type="Proteomes" id="UP000238426"/>
    </source>
</evidence>
<proteinExistence type="predicted"/>
<dbReference type="NCBIfam" id="TIGR03915">
    <property type="entry name" value="SAM_7_link_chp"/>
    <property type="match status" value="1"/>
</dbReference>
<accession>A0A2T1N8S2</accession>
<feature type="domain" description="DUF4130" evidence="1">
    <location>
        <begin position="88"/>
        <end position="253"/>
    </location>
</feature>
<gene>
    <name evidence="2" type="ORF">C7H52_08205</name>
</gene>
<reference evidence="2 3" key="1">
    <citation type="submission" date="2018-03" db="EMBL/GenBank/DDBJ databases">
        <title>Mesoflavibacter sp. HG37 and Mesoflavibacter sp. HG96 sp.nov., two marine bacteria isolated from seawater of Western Pacific Ocean.</title>
        <authorList>
            <person name="Cheng H."/>
            <person name="Wu Y.-H."/>
            <person name="Guo L.-L."/>
            <person name="Xu X.-W."/>
        </authorList>
    </citation>
    <scope>NUCLEOTIDE SEQUENCE [LARGE SCALE GENOMIC DNA]</scope>
    <source>
        <strain evidence="2 3">KCTC 32269</strain>
    </source>
</reference>
<dbReference type="EMBL" id="PXOQ01000009">
    <property type="protein sequence ID" value="PSG88277.1"/>
    <property type="molecule type" value="Genomic_DNA"/>
</dbReference>
<evidence type="ECO:0000259" key="1">
    <source>
        <dbReference type="Pfam" id="PF13566"/>
    </source>
</evidence>
<sequence>MLEAKHFYYDATFEGLLTAVFKVFEYKLSTVILSKSTAAQEHLFLEAETVITDLEQSSRVWDGLCKKLSKNGTQMLYHVFLSEIEYSDQLILEFCIAIFQGKAIEFDVAHPITSQLLKIKKKVSRERHRMTAFVRFRLTKDHIYFASIEPDFNVLPLISSHFKKRYADQEWLIYDVKRHYGISYNLKEVSVVDFEFHNQLDVFKTSTDFFALEEIEFQTLWQSYFKSVTIASRKNLKLHTQHVPKRYWKYLSEKQQ</sequence>
<evidence type="ECO:0000313" key="2">
    <source>
        <dbReference type="EMBL" id="PSG88277.1"/>
    </source>
</evidence>
<protein>
    <submittedName>
        <fullName evidence="2">DNA metabolism protein</fullName>
    </submittedName>
</protein>